<dbReference type="PANTHER" id="PTHR22939:SF129">
    <property type="entry name" value="SERINE PROTEASE HTRA2, MITOCHONDRIAL"/>
    <property type="match status" value="1"/>
</dbReference>
<evidence type="ECO:0000313" key="8">
    <source>
        <dbReference type="Proteomes" id="UP000595197"/>
    </source>
</evidence>
<dbReference type="Pfam" id="PF13180">
    <property type="entry name" value="PDZ_2"/>
    <property type="match status" value="1"/>
</dbReference>
<dbReference type="InterPro" id="IPR001478">
    <property type="entry name" value="PDZ"/>
</dbReference>
<dbReference type="SUPFAM" id="SSF50156">
    <property type="entry name" value="PDZ domain-like"/>
    <property type="match status" value="1"/>
</dbReference>
<feature type="chain" id="PRO_5045855485" evidence="5">
    <location>
        <begin position="22"/>
        <end position="386"/>
    </location>
</feature>
<dbReference type="PROSITE" id="PS50106">
    <property type="entry name" value="PDZ"/>
    <property type="match status" value="1"/>
</dbReference>
<protein>
    <submittedName>
        <fullName evidence="7">Trypsin-like peptidase domain-containing protein</fullName>
    </submittedName>
</protein>
<name>A0ABX7BA52_9PROT</name>
<keyword evidence="3" id="KW-0378">Hydrolase</keyword>
<dbReference type="InterPro" id="IPR036034">
    <property type="entry name" value="PDZ_sf"/>
</dbReference>
<dbReference type="InterPro" id="IPR009003">
    <property type="entry name" value="Peptidase_S1_PA"/>
</dbReference>
<evidence type="ECO:0000256" key="1">
    <source>
        <dbReference type="ARBA" id="ARBA00010541"/>
    </source>
</evidence>
<feature type="domain" description="PDZ" evidence="6">
    <location>
        <begin position="277"/>
        <end position="368"/>
    </location>
</feature>
<comment type="similarity">
    <text evidence="1">Belongs to the peptidase S1C family.</text>
</comment>
<dbReference type="EMBL" id="CP067420">
    <property type="protein sequence ID" value="QQP91267.1"/>
    <property type="molecule type" value="Genomic_DNA"/>
</dbReference>
<evidence type="ECO:0000259" key="6">
    <source>
        <dbReference type="PROSITE" id="PS50106"/>
    </source>
</evidence>
<organism evidence="7 8">
    <name type="scientific">Skermanella cutis</name>
    <dbReference type="NCBI Taxonomy" id="2775420"/>
    <lineage>
        <taxon>Bacteria</taxon>
        <taxon>Pseudomonadati</taxon>
        <taxon>Pseudomonadota</taxon>
        <taxon>Alphaproteobacteria</taxon>
        <taxon>Rhodospirillales</taxon>
        <taxon>Azospirillaceae</taxon>
        <taxon>Skermanella</taxon>
    </lineage>
</organism>
<feature type="signal peptide" evidence="5">
    <location>
        <begin position="1"/>
        <end position="21"/>
    </location>
</feature>
<evidence type="ECO:0000313" key="7">
    <source>
        <dbReference type="EMBL" id="QQP91267.1"/>
    </source>
</evidence>
<dbReference type="SMART" id="SM00228">
    <property type="entry name" value="PDZ"/>
    <property type="match status" value="1"/>
</dbReference>
<reference evidence="7" key="1">
    <citation type="submission" date="2021-02" db="EMBL/GenBank/DDBJ databases">
        <title>Skermanella TT6 skin isolate.</title>
        <authorList>
            <person name="Lee K."/>
            <person name="Ganzorig M."/>
        </authorList>
    </citation>
    <scope>NUCLEOTIDE SEQUENCE</scope>
    <source>
        <strain evidence="7">TT6</strain>
    </source>
</reference>
<evidence type="ECO:0000256" key="3">
    <source>
        <dbReference type="ARBA" id="ARBA00022801"/>
    </source>
</evidence>
<gene>
    <name evidence="7" type="ORF">IGS68_08695</name>
</gene>
<keyword evidence="5" id="KW-0732">Signal</keyword>
<dbReference type="Gene3D" id="2.30.42.10">
    <property type="match status" value="1"/>
</dbReference>
<dbReference type="RefSeq" id="WP_201078999.1">
    <property type="nucleotide sequence ID" value="NZ_CP067420.1"/>
</dbReference>
<dbReference type="Pfam" id="PF13365">
    <property type="entry name" value="Trypsin_2"/>
    <property type="match status" value="1"/>
</dbReference>
<evidence type="ECO:0000256" key="4">
    <source>
        <dbReference type="ARBA" id="ARBA00022825"/>
    </source>
</evidence>
<dbReference type="PRINTS" id="PR00834">
    <property type="entry name" value="PROTEASES2C"/>
</dbReference>
<accession>A0ABX7BA52</accession>
<evidence type="ECO:0000256" key="2">
    <source>
        <dbReference type="ARBA" id="ARBA00022670"/>
    </source>
</evidence>
<keyword evidence="2" id="KW-0645">Protease</keyword>
<evidence type="ECO:0000256" key="5">
    <source>
        <dbReference type="SAM" id="SignalP"/>
    </source>
</evidence>
<keyword evidence="8" id="KW-1185">Reference proteome</keyword>
<dbReference type="InterPro" id="IPR001940">
    <property type="entry name" value="Peptidase_S1C"/>
</dbReference>
<dbReference type="SUPFAM" id="SSF50494">
    <property type="entry name" value="Trypsin-like serine proteases"/>
    <property type="match status" value="1"/>
</dbReference>
<dbReference type="PANTHER" id="PTHR22939">
    <property type="entry name" value="SERINE PROTEASE FAMILY S1C HTRA-RELATED"/>
    <property type="match status" value="1"/>
</dbReference>
<proteinExistence type="inferred from homology"/>
<dbReference type="Proteomes" id="UP000595197">
    <property type="component" value="Chromosome"/>
</dbReference>
<sequence>MPAASPPIALALALGLSAALAVGGCAVSAPDASPVPGVPTLAPMLREVTPGVVNVAVTGRAQALNPLLNDPFFRRFFDLPDLPLPQRPPQPPRRTFSSGSGVIVDAGRGYVLTNSHVVAEAESIEVTTKDNRRFEARLVGRDPGTDIAVLRIVPGDGSQGGPQGGSLGDLQAVPFGDSAALEVGDYVVAIGNPFGLGQTVTSGIVSALGRGGLRVEGYEDFIQTDASINPGNSGGALVDLQGRLVGINTAILAPSGGNVGIGFAVPANMARTVMDQIIRYGEVRRGRIGISVQDLTPDIAAALGTRSTSGAIIAAVETGSPADRAGLRRGDVVIAIDGAEVRSATQVRNHVGLKRVGDPVTLTVERNGARDTLTARIEEEPKPPGG</sequence>
<keyword evidence="4" id="KW-0720">Serine protease</keyword>
<dbReference type="Gene3D" id="2.40.10.120">
    <property type="match status" value="1"/>
</dbReference>